<evidence type="ECO:0000313" key="7">
    <source>
        <dbReference type="Proteomes" id="UP000715781"/>
    </source>
</evidence>
<evidence type="ECO:0000313" key="6">
    <source>
        <dbReference type="EMBL" id="MBW4565082.1"/>
    </source>
</evidence>
<feature type="transmembrane region" description="Helical" evidence="5">
    <location>
        <begin position="74"/>
        <end position="92"/>
    </location>
</feature>
<comment type="caution">
    <text evidence="6">The sequence shown here is derived from an EMBL/GenBank/DDBJ whole genome shotgun (WGS) entry which is preliminary data.</text>
</comment>
<reference evidence="6" key="1">
    <citation type="submission" date="2021-05" db="EMBL/GenBank/DDBJ databases">
        <authorList>
            <person name="Pietrasiak N."/>
            <person name="Ward R."/>
            <person name="Stajich J.E."/>
            <person name="Kurbessoian T."/>
        </authorList>
    </citation>
    <scope>NUCLEOTIDE SEQUENCE</scope>
    <source>
        <strain evidence="6">JT2-VF2</strain>
    </source>
</reference>
<dbReference type="InterPro" id="IPR032808">
    <property type="entry name" value="DoxX"/>
</dbReference>
<organism evidence="6 7">
    <name type="scientific">Mojavia pulchra JT2-VF2</name>
    <dbReference type="NCBI Taxonomy" id="287848"/>
    <lineage>
        <taxon>Bacteria</taxon>
        <taxon>Bacillati</taxon>
        <taxon>Cyanobacteriota</taxon>
        <taxon>Cyanophyceae</taxon>
        <taxon>Nostocales</taxon>
        <taxon>Nostocaceae</taxon>
    </lineage>
</organism>
<dbReference type="AlphaFoldDB" id="A0A951UIX9"/>
<evidence type="ECO:0000256" key="1">
    <source>
        <dbReference type="ARBA" id="ARBA00004141"/>
    </source>
</evidence>
<dbReference type="GO" id="GO:0016020">
    <property type="term" value="C:membrane"/>
    <property type="evidence" value="ECO:0007669"/>
    <property type="project" value="UniProtKB-SubCell"/>
</dbReference>
<comment type="subcellular location">
    <subcellularLocation>
        <location evidence="1">Membrane</location>
        <topology evidence="1">Multi-pass membrane protein</topology>
    </subcellularLocation>
</comment>
<dbReference type="Pfam" id="PF13564">
    <property type="entry name" value="DoxX_2"/>
    <property type="match status" value="1"/>
</dbReference>
<evidence type="ECO:0000256" key="3">
    <source>
        <dbReference type="ARBA" id="ARBA00022989"/>
    </source>
</evidence>
<dbReference type="Proteomes" id="UP000715781">
    <property type="component" value="Unassembled WGS sequence"/>
</dbReference>
<feature type="transmembrane region" description="Helical" evidence="5">
    <location>
        <begin position="98"/>
        <end position="116"/>
    </location>
</feature>
<evidence type="ECO:0000256" key="5">
    <source>
        <dbReference type="SAM" id="Phobius"/>
    </source>
</evidence>
<keyword evidence="4 5" id="KW-0472">Membrane</keyword>
<sequence>MTNLSTAKKIALWSLTTLLAALFVFVGVLKLTGAEQLVAQFTKFGLPSWFRLLVGVAEIGGAGLLIVPRTTTVGASILGVLMIGCVLLHFKSAEAAESIPALVLIVLLAIAGYARLPHNRIFTSNRSAS</sequence>
<feature type="transmembrane region" description="Helical" evidence="5">
    <location>
        <begin position="49"/>
        <end position="67"/>
    </location>
</feature>
<evidence type="ECO:0000256" key="4">
    <source>
        <dbReference type="ARBA" id="ARBA00023136"/>
    </source>
</evidence>
<evidence type="ECO:0000256" key="2">
    <source>
        <dbReference type="ARBA" id="ARBA00022692"/>
    </source>
</evidence>
<name>A0A951UIX9_9NOST</name>
<proteinExistence type="predicted"/>
<accession>A0A951UIX9</accession>
<feature type="transmembrane region" description="Helical" evidence="5">
    <location>
        <begin position="12"/>
        <end position="29"/>
    </location>
</feature>
<dbReference type="EMBL" id="JAHHHN010000030">
    <property type="protein sequence ID" value="MBW4565082.1"/>
    <property type="molecule type" value="Genomic_DNA"/>
</dbReference>
<keyword evidence="3 5" id="KW-1133">Transmembrane helix</keyword>
<keyword evidence="2 5" id="KW-0812">Transmembrane</keyword>
<protein>
    <submittedName>
        <fullName evidence="6">DoxX family protein</fullName>
    </submittedName>
</protein>
<gene>
    <name evidence="6" type="ORF">KME32_29100</name>
</gene>
<reference evidence="6" key="2">
    <citation type="journal article" date="2022" name="Microbiol. Resour. Announc.">
        <title>Metagenome Sequencing to Explore Phylogenomics of Terrestrial Cyanobacteria.</title>
        <authorList>
            <person name="Ward R.D."/>
            <person name="Stajich J.E."/>
            <person name="Johansen J.R."/>
            <person name="Huntemann M."/>
            <person name="Clum A."/>
            <person name="Foster B."/>
            <person name="Foster B."/>
            <person name="Roux S."/>
            <person name="Palaniappan K."/>
            <person name="Varghese N."/>
            <person name="Mukherjee S."/>
            <person name="Reddy T.B.K."/>
            <person name="Daum C."/>
            <person name="Copeland A."/>
            <person name="Chen I.A."/>
            <person name="Ivanova N.N."/>
            <person name="Kyrpides N.C."/>
            <person name="Shapiro N."/>
            <person name="Eloe-Fadrosh E.A."/>
            <person name="Pietrasiak N."/>
        </authorList>
    </citation>
    <scope>NUCLEOTIDE SEQUENCE</scope>
    <source>
        <strain evidence="6">JT2-VF2</strain>
    </source>
</reference>